<dbReference type="CDD" id="cd01948">
    <property type="entry name" value="EAL"/>
    <property type="match status" value="1"/>
</dbReference>
<dbReference type="InterPro" id="IPR050706">
    <property type="entry name" value="Cyclic-di-GMP_PDE-like"/>
</dbReference>
<dbReference type="PANTHER" id="PTHR33121:SF76">
    <property type="entry name" value="SIGNALING PROTEIN"/>
    <property type="match status" value="1"/>
</dbReference>
<feature type="domain" description="EAL" evidence="1">
    <location>
        <begin position="92"/>
        <end position="346"/>
    </location>
</feature>
<reference evidence="3" key="1">
    <citation type="submission" date="2016-01" db="EMBL/GenBank/DDBJ databases">
        <authorList>
            <person name="Mitreva M."/>
            <person name="Pepin K.H."/>
            <person name="Mihindukulasuriya K.A."/>
            <person name="Fulton R."/>
            <person name="Fronick C."/>
            <person name="O'Laughlin M."/>
            <person name="Miner T."/>
            <person name="Herter B."/>
            <person name="Rosa B.A."/>
            <person name="Cordes M."/>
            <person name="Tomlinson C."/>
            <person name="Wollam A."/>
            <person name="Palsikar V.B."/>
            <person name="Mardis E.R."/>
            <person name="Wilson R.K."/>
        </authorList>
    </citation>
    <scope>NUCLEOTIDE SEQUENCE [LARGE SCALE GENOMIC DNA]</scope>
    <source>
        <strain evidence="3">GED7749B</strain>
    </source>
</reference>
<dbReference type="InterPro" id="IPR035919">
    <property type="entry name" value="EAL_sf"/>
</dbReference>
<organism evidence="2 3">
    <name type="scientific">Heyndrickxia coagulans</name>
    <name type="common">Weizmannia coagulans</name>
    <dbReference type="NCBI Taxonomy" id="1398"/>
    <lineage>
        <taxon>Bacteria</taxon>
        <taxon>Bacillati</taxon>
        <taxon>Bacillota</taxon>
        <taxon>Bacilli</taxon>
        <taxon>Bacillales</taxon>
        <taxon>Bacillaceae</taxon>
        <taxon>Heyndrickxia</taxon>
    </lineage>
</organism>
<accession>A0A133KGU0</accession>
<dbReference type="Gene3D" id="3.20.20.450">
    <property type="entry name" value="EAL domain"/>
    <property type="match status" value="1"/>
</dbReference>
<dbReference type="InterPro" id="IPR001633">
    <property type="entry name" value="EAL_dom"/>
</dbReference>
<dbReference type="EMBL" id="LRPN01000136">
    <property type="protein sequence ID" value="KWZ78746.1"/>
    <property type="molecule type" value="Genomic_DNA"/>
</dbReference>
<dbReference type="AlphaFoldDB" id="A0A133KGU0"/>
<dbReference type="Proteomes" id="UP000070376">
    <property type="component" value="Unassembled WGS sequence"/>
</dbReference>
<dbReference type="PROSITE" id="PS50883">
    <property type="entry name" value="EAL"/>
    <property type="match status" value="1"/>
</dbReference>
<dbReference type="SUPFAM" id="SSF141868">
    <property type="entry name" value="EAL domain-like"/>
    <property type="match status" value="1"/>
</dbReference>
<proteinExistence type="predicted"/>
<dbReference type="GO" id="GO:0071111">
    <property type="term" value="F:cyclic-guanylate-specific phosphodiesterase activity"/>
    <property type="evidence" value="ECO:0007669"/>
    <property type="project" value="InterPro"/>
</dbReference>
<dbReference type="Pfam" id="PF00563">
    <property type="entry name" value="EAL"/>
    <property type="match status" value="1"/>
</dbReference>
<comment type="caution">
    <text evidence="2">The sequence shown here is derived from an EMBL/GenBank/DDBJ whole genome shotgun (WGS) entry which is preliminary data.</text>
</comment>
<evidence type="ECO:0000313" key="2">
    <source>
        <dbReference type="EMBL" id="KWZ78746.1"/>
    </source>
</evidence>
<dbReference type="PANTHER" id="PTHR33121">
    <property type="entry name" value="CYCLIC DI-GMP PHOSPHODIESTERASE PDEF"/>
    <property type="match status" value="1"/>
</dbReference>
<gene>
    <name evidence="2" type="ORF">HMPREF3213_02881</name>
</gene>
<protein>
    <submittedName>
        <fullName evidence="2">Cyclic diguanylate phosphodiesterase domain protein</fullName>
    </submittedName>
</protein>
<dbReference type="PATRIC" id="fig|1398.22.peg.2886"/>
<sequence length="346" mass="39408">MNHMLNEKPNLENDASFYIPESGLLYIQKTQAVIEYMTQKSCVYEVLSEHLMVPFEEKDTLFDIIKDMPETVDLFTSVHPSGSGFSVLSLPLSQLKERIRYEMLVKVIISGSLTSYFQPIIRIQDNQIYGYESLLRTRLPNRNIPPGLLFDVAHKTGLHSLLDLRAREAALKARAEKLPRGVKSFINFLPASIYDYKFCLRHTFTLIEQYDISPEDLVFEVVETEKINDVHFLKKILGIYRDLGVGVALDDLGSGYATLETLKILNPNYVKIDRFFISHCDENKVKQRFLQEVMEIAGETGIYVLAEGIEREEELLYCKSIGMHLAQGYYIGKPAPEPAAIILGGN</sequence>
<evidence type="ECO:0000313" key="3">
    <source>
        <dbReference type="Proteomes" id="UP000070376"/>
    </source>
</evidence>
<evidence type="ECO:0000259" key="1">
    <source>
        <dbReference type="PROSITE" id="PS50883"/>
    </source>
</evidence>
<name>A0A133KGU0_HEYCO</name>
<dbReference type="SMART" id="SM00052">
    <property type="entry name" value="EAL"/>
    <property type="match status" value="1"/>
</dbReference>